<dbReference type="PROSITE" id="PS51388">
    <property type="entry name" value="GED"/>
    <property type="match status" value="1"/>
</dbReference>
<protein>
    <recommendedName>
        <fullName evidence="2">GED domain-containing protein</fullName>
    </recommendedName>
</protein>
<evidence type="ECO:0000259" key="2">
    <source>
        <dbReference type="PROSITE" id="PS51388"/>
    </source>
</evidence>
<dbReference type="GO" id="GO:0005525">
    <property type="term" value="F:GTP binding"/>
    <property type="evidence" value="ECO:0007669"/>
    <property type="project" value="InterPro"/>
</dbReference>
<gene>
    <name evidence="3" type="ORF">EGK_07974</name>
</gene>
<dbReference type="AlphaFoldDB" id="G7NHL0"/>
<evidence type="ECO:0000256" key="1">
    <source>
        <dbReference type="SAM" id="MobiDB-lite"/>
    </source>
</evidence>
<accession>G7NHL0</accession>
<reference evidence="3" key="1">
    <citation type="journal article" date="2011" name="Nat. Biotechnol.">
        <title>Genome sequencing and comparison of two nonhuman primate animal models, the cynomolgus and Chinese rhesus macaques.</title>
        <authorList>
            <person name="Yan G."/>
            <person name="Zhang G."/>
            <person name="Fang X."/>
            <person name="Zhang Y."/>
            <person name="Li C."/>
            <person name="Ling F."/>
            <person name="Cooper D.N."/>
            <person name="Li Q."/>
            <person name="Li Y."/>
            <person name="van Gool A.J."/>
            <person name="Du H."/>
            <person name="Chen J."/>
            <person name="Chen R."/>
            <person name="Zhang P."/>
            <person name="Huang Z."/>
            <person name="Thompson J.R."/>
            <person name="Meng Y."/>
            <person name="Bai Y."/>
            <person name="Wang J."/>
            <person name="Zhuo M."/>
            <person name="Wang T."/>
            <person name="Huang Y."/>
            <person name="Wei L."/>
            <person name="Li J."/>
            <person name="Wang Z."/>
            <person name="Hu H."/>
            <person name="Yang P."/>
            <person name="Le L."/>
            <person name="Stenson P.D."/>
            <person name="Li B."/>
            <person name="Liu X."/>
            <person name="Ball E.V."/>
            <person name="An N."/>
            <person name="Huang Q."/>
            <person name="Zhang Y."/>
            <person name="Fan W."/>
            <person name="Zhang X."/>
            <person name="Li Y."/>
            <person name="Wang W."/>
            <person name="Katze M.G."/>
            <person name="Su B."/>
            <person name="Nielsen R."/>
            <person name="Yang H."/>
            <person name="Wang J."/>
            <person name="Wang X."/>
            <person name="Wang J."/>
        </authorList>
    </citation>
    <scope>NUCLEOTIDE SEQUENCE [LARGE SCALE GENOMIC DNA]</scope>
    <source>
        <strain evidence="3">CR-5</strain>
    </source>
</reference>
<dbReference type="Proteomes" id="UP000013456">
    <property type="component" value="Chromosome 16"/>
</dbReference>
<sequence>QASKAKENGSDSFMHSMEPQLEQQMETTQSLVDSSVAFVNKTVWNLMVGLMPKTTMRLMINDTKEFIFSELLANLSSCGDQSTLMEELAQ</sequence>
<feature type="region of interest" description="Disordered" evidence="1">
    <location>
        <begin position="1"/>
        <end position="28"/>
    </location>
</feature>
<dbReference type="GO" id="GO:0003924">
    <property type="term" value="F:GTPase activity"/>
    <property type="evidence" value="ECO:0007669"/>
    <property type="project" value="InterPro"/>
</dbReference>
<dbReference type="EMBL" id="CM001268">
    <property type="protein sequence ID" value="EHH24330.1"/>
    <property type="molecule type" value="Genomic_DNA"/>
</dbReference>
<dbReference type="Pfam" id="PF02212">
    <property type="entry name" value="GED"/>
    <property type="match status" value="1"/>
</dbReference>
<feature type="domain" description="GED" evidence="2">
    <location>
        <begin position="25"/>
        <end position="90"/>
    </location>
</feature>
<dbReference type="InterPro" id="IPR003130">
    <property type="entry name" value="GED"/>
</dbReference>
<evidence type="ECO:0000313" key="3">
    <source>
        <dbReference type="EMBL" id="EHH24330.1"/>
    </source>
</evidence>
<feature type="non-terminal residue" evidence="3">
    <location>
        <position position="1"/>
    </location>
</feature>
<name>G7NHL0_MACMU</name>
<feature type="non-terminal residue" evidence="3">
    <location>
        <position position="90"/>
    </location>
</feature>
<organism evidence="3">
    <name type="scientific">Macaca mulatta</name>
    <name type="common">Rhesus macaque</name>
    <dbReference type="NCBI Taxonomy" id="9544"/>
    <lineage>
        <taxon>Eukaryota</taxon>
        <taxon>Metazoa</taxon>
        <taxon>Chordata</taxon>
        <taxon>Craniata</taxon>
        <taxon>Vertebrata</taxon>
        <taxon>Euteleostomi</taxon>
        <taxon>Mammalia</taxon>
        <taxon>Eutheria</taxon>
        <taxon>Euarchontoglires</taxon>
        <taxon>Primates</taxon>
        <taxon>Haplorrhini</taxon>
        <taxon>Catarrhini</taxon>
        <taxon>Cercopithecidae</taxon>
        <taxon>Cercopithecinae</taxon>
        <taxon>Macaca</taxon>
    </lineage>
</organism>
<dbReference type="InterPro" id="IPR020850">
    <property type="entry name" value="GED_dom"/>
</dbReference>
<proteinExistence type="predicted"/>
<dbReference type="Gene3D" id="1.20.120.1240">
    <property type="entry name" value="Dynamin, middle domain"/>
    <property type="match status" value="1"/>
</dbReference>